<dbReference type="Proteomes" id="UP000256379">
    <property type="component" value="Unassembled WGS sequence"/>
</dbReference>
<gene>
    <name evidence="2" type="ORF">CQA53_05060</name>
</gene>
<proteinExistence type="predicted"/>
<evidence type="ECO:0008006" key="4">
    <source>
        <dbReference type="Google" id="ProtNLM"/>
    </source>
</evidence>
<feature type="transmembrane region" description="Helical" evidence="1">
    <location>
        <begin position="407"/>
        <end position="428"/>
    </location>
</feature>
<name>A0A3D8IL66_9HELI</name>
<evidence type="ECO:0000313" key="2">
    <source>
        <dbReference type="EMBL" id="RDU65992.1"/>
    </source>
</evidence>
<organism evidence="2 3">
    <name type="scientific">Helicobacter didelphidarum</name>
    <dbReference type="NCBI Taxonomy" id="2040648"/>
    <lineage>
        <taxon>Bacteria</taxon>
        <taxon>Pseudomonadati</taxon>
        <taxon>Campylobacterota</taxon>
        <taxon>Epsilonproteobacteria</taxon>
        <taxon>Campylobacterales</taxon>
        <taxon>Helicobacteraceae</taxon>
        <taxon>Helicobacter</taxon>
    </lineage>
</organism>
<dbReference type="EMBL" id="NXLQ01000008">
    <property type="protein sequence ID" value="RDU65992.1"/>
    <property type="molecule type" value="Genomic_DNA"/>
</dbReference>
<keyword evidence="1" id="KW-0472">Membrane</keyword>
<keyword evidence="3" id="KW-1185">Reference proteome</keyword>
<comment type="caution">
    <text evidence="2">The sequence shown here is derived from an EMBL/GenBank/DDBJ whole genome shotgun (WGS) entry which is preliminary data.</text>
</comment>
<protein>
    <recommendedName>
        <fullName evidence="4">PIN like domain-containing protein</fullName>
    </recommendedName>
</protein>
<keyword evidence="1" id="KW-1133">Transmembrane helix</keyword>
<accession>A0A3D8IL66</accession>
<dbReference type="AlphaFoldDB" id="A0A3D8IL66"/>
<reference evidence="2 3" key="1">
    <citation type="submission" date="2018-04" db="EMBL/GenBank/DDBJ databases">
        <title>Novel Campyloabacter and Helicobacter Species and Strains.</title>
        <authorList>
            <person name="Mannion A.J."/>
            <person name="Shen Z."/>
            <person name="Fox J.G."/>
        </authorList>
    </citation>
    <scope>NUCLEOTIDE SEQUENCE [LARGE SCALE GENOMIC DNA]</scope>
    <source>
        <strain evidence="2 3">MIT 17-337</strain>
    </source>
</reference>
<evidence type="ECO:0000256" key="1">
    <source>
        <dbReference type="SAM" id="Phobius"/>
    </source>
</evidence>
<keyword evidence="1" id="KW-0812">Transmembrane</keyword>
<sequence length="435" mass="52158">MRYDIKKVKNNNKITLFLDTEILFHAMKYNGEMYKQKFDDFYKLVCKYDENRLLMPLFYSEMVEDEIRKFFNTAKQIKERNTASYKPTAAMVHLMEICESVSEIETEESNFFYQLKKQLKIQRYQENSIENYEDMLEKHQEYNLESMYSLNNIKQMLSDINKNKDIDEEIAESIKALSYINMIRQSKPQNLFNSKAMLITNTNITNRIAWHEDIMEGKIIPLSSHLDFITARLWEFIETSLGKTEKLISFNPIFHLQIALKEILQENLSKQYIRAEENYKKDRDKDRFCREILDIQNKMKLEPNTENADFFEIILSSDEIEEQRKLQTIESEKKYQEGIEYGKFQGKKEAEEEFQYKLEEIERKNKRKQKKDNYPKRLKQYKKKKCKKNIKNIPKLLLVFIKKYKTAITVIASIISFISALITILIFLKGYFNAN</sequence>
<evidence type="ECO:0000313" key="3">
    <source>
        <dbReference type="Proteomes" id="UP000256379"/>
    </source>
</evidence>